<proteinExistence type="predicted"/>
<dbReference type="InterPro" id="IPR055643">
    <property type="entry name" value="DUF7219"/>
</dbReference>
<dbReference type="Proteomes" id="UP000031532">
    <property type="component" value="Unassembled WGS sequence"/>
</dbReference>
<keyword evidence="2" id="KW-1185">Reference proteome</keyword>
<dbReference type="Pfam" id="PF23856">
    <property type="entry name" value="DUF7219"/>
    <property type="match status" value="1"/>
</dbReference>
<evidence type="ECO:0000313" key="1">
    <source>
        <dbReference type="EMBL" id="NHC36018.1"/>
    </source>
</evidence>
<accession>A0A9X5E756</accession>
<gene>
    <name evidence="1" type="ORF">QH73_0015415</name>
</gene>
<evidence type="ECO:0000313" key="2">
    <source>
        <dbReference type="Proteomes" id="UP000031532"/>
    </source>
</evidence>
<reference evidence="1 2" key="1">
    <citation type="journal article" date="2015" name="Genome Announc.">
        <title>Draft Genome Sequence of the Terrestrial Cyanobacterium Scytonema millei VB511283, Isolated from Eastern India.</title>
        <authorList>
            <person name="Sen D."/>
            <person name="Chandrababunaidu M.M."/>
            <person name="Singh D."/>
            <person name="Sanghi N."/>
            <person name="Ghorai A."/>
            <person name="Mishra G.P."/>
            <person name="Madduluri M."/>
            <person name="Adhikary S.P."/>
            <person name="Tripathy S."/>
        </authorList>
    </citation>
    <scope>NUCLEOTIDE SEQUENCE [LARGE SCALE GENOMIC DNA]</scope>
    <source>
        <strain evidence="1 2">VB511283</strain>
    </source>
</reference>
<dbReference type="OrthoDB" id="426986at2"/>
<sequence>MADKNEFLHPRHRYRGNFTPEYLVFNANLQEFAQEIGYIVSLQTNGKISTEEACRRIKVIWRELELSREKLGIGYDDPTKD</sequence>
<comment type="caution">
    <text evidence="1">The sequence shown here is derived from an EMBL/GenBank/DDBJ whole genome shotgun (WGS) entry which is preliminary data.</text>
</comment>
<organism evidence="1 2">
    <name type="scientific">Scytonema millei VB511283</name>
    <dbReference type="NCBI Taxonomy" id="1245923"/>
    <lineage>
        <taxon>Bacteria</taxon>
        <taxon>Bacillati</taxon>
        <taxon>Cyanobacteriota</taxon>
        <taxon>Cyanophyceae</taxon>
        <taxon>Nostocales</taxon>
        <taxon>Scytonemataceae</taxon>
        <taxon>Scytonema</taxon>
    </lineage>
</organism>
<dbReference type="RefSeq" id="WP_039717246.1">
    <property type="nucleotide sequence ID" value="NZ_JTJC03000004.1"/>
</dbReference>
<dbReference type="EMBL" id="JTJC03000004">
    <property type="protein sequence ID" value="NHC36018.1"/>
    <property type="molecule type" value="Genomic_DNA"/>
</dbReference>
<evidence type="ECO:0008006" key="3">
    <source>
        <dbReference type="Google" id="ProtNLM"/>
    </source>
</evidence>
<dbReference type="AlphaFoldDB" id="A0A9X5E756"/>
<name>A0A9X5E756_9CYAN</name>
<protein>
    <recommendedName>
        <fullName evidence="3">Isopropylmalate/homocitrate/citramalate synthase</fullName>
    </recommendedName>
</protein>